<dbReference type="Gene3D" id="1.10.287.410">
    <property type="match status" value="1"/>
</dbReference>
<dbReference type="PRINTS" id="PR00724">
    <property type="entry name" value="CRBOXYPTASEC"/>
</dbReference>
<dbReference type="GO" id="GO:0000328">
    <property type="term" value="C:fungal-type vacuole lumen"/>
    <property type="evidence" value="ECO:0007669"/>
    <property type="project" value="UniProtKB-ARBA"/>
</dbReference>
<protein>
    <recommendedName>
        <fullName evidence="13">Carboxypeptidase</fullName>
        <ecNumber evidence="13">3.4.16.-</ecNumber>
    </recommendedName>
</protein>
<dbReference type="InterPro" id="IPR029058">
    <property type="entry name" value="AB_hydrolase_fold"/>
</dbReference>
<evidence type="ECO:0000256" key="5">
    <source>
        <dbReference type="ARBA" id="ARBA00022670"/>
    </source>
</evidence>
<dbReference type="OrthoDB" id="443318at2759"/>
<evidence type="ECO:0000256" key="6">
    <source>
        <dbReference type="ARBA" id="ARBA00022729"/>
    </source>
</evidence>
<keyword evidence="5 13" id="KW-0645">Protease</keyword>
<name>A0A8K0J633_9HYPO</name>
<keyword evidence="10" id="KW-0325">Glycoprotein</keyword>
<comment type="caution">
    <text evidence="15">The sequence shown here is derived from an EMBL/GenBank/DDBJ whole genome shotgun (WGS) entry which is preliminary data.</text>
</comment>
<dbReference type="GO" id="GO:0006508">
    <property type="term" value="P:proteolysis"/>
    <property type="evidence" value="ECO:0007669"/>
    <property type="project" value="UniProtKB-KW"/>
</dbReference>
<keyword evidence="8" id="KW-0865">Zymogen</keyword>
<evidence type="ECO:0000256" key="1">
    <source>
        <dbReference type="ARBA" id="ARBA00004116"/>
    </source>
</evidence>
<dbReference type="Pfam" id="PF00450">
    <property type="entry name" value="Peptidase_S10"/>
    <property type="match status" value="1"/>
</dbReference>
<dbReference type="InterPro" id="IPR018202">
    <property type="entry name" value="Ser_caboxypep_ser_AS"/>
</dbReference>
<evidence type="ECO:0000256" key="12">
    <source>
        <dbReference type="ARBA" id="ARBA00052076"/>
    </source>
</evidence>
<dbReference type="Pfam" id="PF05388">
    <property type="entry name" value="Carbpep_Y_N"/>
    <property type="match status" value="1"/>
</dbReference>
<comment type="catalytic activity">
    <reaction evidence="12">
        <text>Release of a C-terminal amino acid with broad specificity.</text>
        <dbReference type="EC" id="3.4.16.5"/>
    </reaction>
</comment>
<evidence type="ECO:0000256" key="13">
    <source>
        <dbReference type="RuleBase" id="RU361156"/>
    </source>
</evidence>
<dbReference type="PROSITE" id="PS00131">
    <property type="entry name" value="CARBOXYPEPT_SER_SER"/>
    <property type="match status" value="1"/>
</dbReference>
<dbReference type="AlphaFoldDB" id="A0A8K0J633"/>
<dbReference type="InterPro" id="IPR001563">
    <property type="entry name" value="Peptidase_S10"/>
</dbReference>
<dbReference type="EMBL" id="SRPY01000358">
    <property type="protein sequence ID" value="KAG5925572.1"/>
    <property type="molecule type" value="Genomic_DNA"/>
</dbReference>
<dbReference type="FunFam" id="1.10.287.410:FF:000001">
    <property type="entry name" value="Carboxypeptidase Y"/>
    <property type="match status" value="1"/>
</dbReference>
<evidence type="ECO:0000256" key="8">
    <source>
        <dbReference type="ARBA" id="ARBA00023145"/>
    </source>
</evidence>
<reference evidence="15" key="1">
    <citation type="journal article" date="2020" name="bioRxiv">
        <title>Whole genome comparisons of ergot fungi reveals the divergence and evolution of species within the genus Claviceps are the result of varying mechanisms driving genome evolution and host range expansion.</title>
        <authorList>
            <person name="Wyka S.A."/>
            <person name="Mondo S.J."/>
            <person name="Liu M."/>
            <person name="Dettman J."/>
            <person name="Nalam V."/>
            <person name="Broders K.D."/>
        </authorList>
    </citation>
    <scope>NUCLEOTIDE SEQUENCE</scope>
    <source>
        <strain evidence="15">CCC 489</strain>
    </source>
</reference>
<evidence type="ECO:0000313" key="16">
    <source>
        <dbReference type="Proteomes" id="UP000811619"/>
    </source>
</evidence>
<dbReference type="SUPFAM" id="SSF53474">
    <property type="entry name" value="alpha/beta-Hydrolases"/>
    <property type="match status" value="1"/>
</dbReference>
<evidence type="ECO:0000256" key="10">
    <source>
        <dbReference type="ARBA" id="ARBA00023180"/>
    </source>
</evidence>
<comment type="function">
    <text evidence="11">Vacuolar carboxypeptidase involved in degradation of small peptides. Digests preferentially peptides containing an aliphatic or hydrophobic residue in P1' position, as well as methionine, leucine or phenylalanine in P1 position of ester substrate.</text>
</comment>
<keyword evidence="6" id="KW-0732">Signal</keyword>
<comment type="subcellular location">
    <subcellularLocation>
        <location evidence="1">Vacuole</location>
    </subcellularLocation>
</comment>
<evidence type="ECO:0000256" key="9">
    <source>
        <dbReference type="ARBA" id="ARBA00023157"/>
    </source>
</evidence>
<evidence type="ECO:0000256" key="2">
    <source>
        <dbReference type="ARBA" id="ARBA00009431"/>
    </source>
</evidence>
<dbReference type="InterPro" id="IPR008442">
    <property type="entry name" value="Propeptide_carboxypepY"/>
</dbReference>
<dbReference type="Gene3D" id="3.40.50.1820">
    <property type="entry name" value="alpha/beta hydrolase"/>
    <property type="match status" value="1"/>
</dbReference>
<keyword evidence="4 13" id="KW-0121">Carboxypeptidase</keyword>
<evidence type="ECO:0000259" key="14">
    <source>
        <dbReference type="Pfam" id="PF05388"/>
    </source>
</evidence>
<gene>
    <name evidence="15" type="ORF">E4U42_004151</name>
</gene>
<keyword evidence="9" id="KW-1015">Disulfide bond</keyword>
<dbReference type="PANTHER" id="PTHR11802">
    <property type="entry name" value="SERINE PROTEASE FAMILY S10 SERINE CARBOXYPEPTIDASE"/>
    <property type="match status" value="1"/>
</dbReference>
<feature type="domain" description="Propeptide carboxypeptidase Y" evidence="14">
    <location>
        <begin position="1"/>
        <end position="111"/>
    </location>
</feature>
<keyword evidence="7 13" id="KW-0378">Hydrolase</keyword>
<keyword evidence="3" id="KW-0926">Vacuole</keyword>
<dbReference type="PANTHER" id="PTHR11802:SF113">
    <property type="entry name" value="SERINE CARBOXYPEPTIDASE CTSA-4.1"/>
    <property type="match status" value="1"/>
</dbReference>
<organism evidence="15 16">
    <name type="scientific">Claviceps africana</name>
    <dbReference type="NCBI Taxonomy" id="83212"/>
    <lineage>
        <taxon>Eukaryota</taxon>
        <taxon>Fungi</taxon>
        <taxon>Dikarya</taxon>
        <taxon>Ascomycota</taxon>
        <taxon>Pezizomycotina</taxon>
        <taxon>Sordariomycetes</taxon>
        <taxon>Hypocreomycetidae</taxon>
        <taxon>Hypocreales</taxon>
        <taxon>Clavicipitaceae</taxon>
        <taxon>Claviceps</taxon>
    </lineage>
</organism>
<evidence type="ECO:0000256" key="4">
    <source>
        <dbReference type="ARBA" id="ARBA00022645"/>
    </source>
</evidence>
<evidence type="ECO:0000256" key="3">
    <source>
        <dbReference type="ARBA" id="ARBA00022554"/>
    </source>
</evidence>
<dbReference type="EC" id="3.4.16.-" evidence="13"/>
<accession>A0A8K0J633</accession>
<sequence length="555" mass="61628">MRLSTSALVLGAASSAVGFQDQKVLSDPSKPPLAVDLGNIGHADFDTWTKPLKEAFGEASAEAKGVWDELSMLVPDAVHAFKKHVIGAKPKKHSRLSDSKWDHVVKGADVQSLWVETEKGESHRKVGGKLDSYSLRAKKVDPSKLGVDKVKQYSGYLDDNDKDKHLFYWFFESRNDPKNDPVVLWLNGGPGCSSLTGLFMELGPASINNKVELVHNPYSWNANASVIFLDQPVNVGYSYGSGSVSNTVAAGKDIYALLTLFFHQFPEYAKQDFHIAGESYAGHYIPVFVSEILSHKDRNINLKSALIGNGLTDGFTQYEHYRPMACGDGGYKAVLDEGTCQSMDNALPRCQSLIKSCYDSESAWTCVPASIYCNNAIIGPYQRSGRNPYDVRRDCKGGDLCYEELGYITQWLNKPEVMEALGVEVESYDSCNFDINRNFLLQGDWMKPYFRLVPQILDQIPVLIYAGDADFICNWLGNQAWINKLEWSGHDGFNKAESKGINVASSKDGKDYGKLKSHGNLSFLQVYKAGHMTPFDQPEASLDFLNRWISGNLKA</sequence>
<comment type="similarity">
    <text evidence="2 13">Belongs to the peptidase S10 family.</text>
</comment>
<keyword evidence="16" id="KW-1185">Reference proteome</keyword>
<proteinExistence type="inferred from homology"/>
<evidence type="ECO:0000256" key="11">
    <source>
        <dbReference type="ARBA" id="ARBA00025622"/>
    </source>
</evidence>
<evidence type="ECO:0000256" key="7">
    <source>
        <dbReference type="ARBA" id="ARBA00022801"/>
    </source>
</evidence>
<evidence type="ECO:0000313" key="15">
    <source>
        <dbReference type="EMBL" id="KAG5925572.1"/>
    </source>
</evidence>
<dbReference type="GO" id="GO:0004185">
    <property type="term" value="F:serine-type carboxypeptidase activity"/>
    <property type="evidence" value="ECO:0007669"/>
    <property type="project" value="UniProtKB-UniRule"/>
</dbReference>
<dbReference type="Proteomes" id="UP000811619">
    <property type="component" value="Unassembled WGS sequence"/>
</dbReference>